<name>X1N9M1_9ZZZZ</name>
<dbReference type="EMBL" id="BARV01019075">
    <property type="protein sequence ID" value="GAI26896.1"/>
    <property type="molecule type" value="Genomic_DNA"/>
</dbReference>
<comment type="caution">
    <text evidence="1">The sequence shown here is derived from an EMBL/GenBank/DDBJ whole genome shotgun (WGS) entry which is preliminary data.</text>
</comment>
<organism evidence="1">
    <name type="scientific">marine sediment metagenome</name>
    <dbReference type="NCBI Taxonomy" id="412755"/>
    <lineage>
        <taxon>unclassified sequences</taxon>
        <taxon>metagenomes</taxon>
        <taxon>ecological metagenomes</taxon>
    </lineage>
</organism>
<dbReference type="AlphaFoldDB" id="X1N9M1"/>
<protein>
    <submittedName>
        <fullName evidence="1">Uncharacterized protein</fullName>
    </submittedName>
</protein>
<evidence type="ECO:0000313" key="1">
    <source>
        <dbReference type="EMBL" id="GAI26896.1"/>
    </source>
</evidence>
<proteinExistence type="predicted"/>
<feature type="non-terminal residue" evidence="1">
    <location>
        <position position="1"/>
    </location>
</feature>
<accession>X1N9M1</accession>
<reference evidence="1" key="1">
    <citation type="journal article" date="2014" name="Front. Microbiol.">
        <title>High frequency of phylogenetically diverse reductive dehalogenase-homologous genes in deep subseafloor sedimentary metagenomes.</title>
        <authorList>
            <person name="Kawai M."/>
            <person name="Futagami T."/>
            <person name="Toyoda A."/>
            <person name="Takaki Y."/>
            <person name="Nishi S."/>
            <person name="Hori S."/>
            <person name="Arai W."/>
            <person name="Tsubouchi T."/>
            <person name="Morono Y."/>
            <person name="Uchiyama I."/>
            <person name="Ito T."/>
            <person name="Fujiyama A."/>
            <person name="Inagaki F."/>
            <person name="Takami H."/>
        </authorList>
    </citation>
    <scope>NUCLEOTIDE SEQUENCE</scope>
    <source>
        <strain evidence="1">Expedition CK06-06</strain>
    </source>
</reference>
<sequence>DIKEVVKNIKGGGKIEQKRIQKNNLGTTKGLQG</sequence>
<gene>
    <name evidence="1" type="ORF">S06H3_32128</name>
</gene>